<dbReference type="InParanoid" id="A0A165CFF1"/>
<dbReference type="SUPFAM" id="SSF52047">
    <property type="entry name" value="RNI-like"/>
    <property type="match status" value="1"/>
</dbReference>
<evidence type="ECO:0008006" key="3">
    <source>
        <dbReference type="Google" id="ProtNLM"/>
    </source>
</evidence>
<dbReference type="GeneID" id="63831688"/>
<dbReference type="EMBL" id="KV427650">
    <property type="protein sequence ID" value="KZT02711.1"/>
    <property type="molecule type" value="Genomic_DNA"/>
</dbReference>
<proteinExistence type="predicted"/>
<reference evidence="1 2" key="1">
    <citation type="journal article" date="2016" name="Mol. Biol. Evol.">
        <title>Comparative Genomics of Early-Diverging Mushroom-Forming Fungi Provides Insights into the Origins of Lignocellulose Decay Capabilities.</title>
        <authorList>
            <person name="Nagy L.G."/>
            <person name="Riley R."/>
            <person name="Tritt A."/>
            <person name="Adam C."/>
            <person name="Daum C."/>
            <person name="Floudas D."/>
            <person name="Sun H."/>
            <person name="Yadav J.S."/>
            <person name="Pangilinan J."/>
            <person name="Larsson K.H."/>
            <person name="Matsuura K."/>
            <person name="Barry K."/>
            <person name="Labutti K."/>
            <person name="Kuo R."/>
            <person name="Ohm R.A."/>
            <person name="Bhattacharya S.S."/>
            <person name="Shirouzu T."/>
            <person name="Yoshinaga Y."/>
            <person name="Martin F.M."/>
            <person name="Grigoriev I.V."/>
            <person name="Hibbett D.S."/>
        </authorList>
    </citation>
    <scope>NUCLEOTIDE SEQUENCE [LARGE SCALE GENOMIC DNA]</scope>
    <source>
        <strain evidence="1 2">93-53</strain>
    </source>
</reference>
<evidence type="ECO:0000313" key="1">
    <source>
        <dbReference type="EMBL" id="KZT02711.1"/>
    </source>
</evidence>
<sequence>MMSQQTAPRSILSTAQLQPRNGNSTLLSLNQDIMYATLNLLSPKDALCLSLVSRALHEPARRRALSEITIGSFSALYSMCAYMLEDPPNRLHWIRSLTITFGANIVTDDESHLTDHYRLSLLAKLLALAQGLRHLSLSWIRALYETCPKVCDSLVSLPNLDHLELHGEAFALIARLRSSPKTLKLSAARDSDPFGDFLSDAFPALSTSTVETLEIDEMTDNSWPVAYPDFFRGLRRRLSVRHLAVEGRTSLPLLACIFPNLRTLRLDGVILTDMHKAFHNIDVPWWSQLDHLYIDVRLSHMQEWPLQYPTHYVQLLGCGYLHHNRDEALDVIRKTSPVMLACVVVHCQQMAFYETLAWSATRLQCLQLTFSYVTQSTERLFELLNDVTSSFASSQVHTLQILVNDQHYQTWIKSLLEPYLLPFIRVMSSLRYFSLGVGNLHAFGNNYRGIIWWWRVERTAGDKANDVETDTVILEQVKTIIGEALLDKMRQPREHDIEELDATMQAGIIRRAEDDDTPSLLSPSSHLRMNVAVS</sequence>
<dbReference type="OrthoDB" id="2735181at2759"/>
<name>A0A165CFF1_9APHY</name>
<protein>
    <recommendedName>
        <fullName evidence="3">F-box domain-containing protein</fullName>
    </recommendedName>
</protein>
<dbReference type="STRING" id="1314785.A0A165CFF1"/>
<dbReference type="Gene3D" id="3.80.10.10">
    <property type="entry name" value="Ribonuclease Inhibitor"/>
    <property type="match status" value="1"/>
</dbReference>
<organism evidence="1 2">
    <name type="scientific">Laetiporus sulphureus 93-53</name>
    <dbReference type="NCBI Taxonomy" id="1314785"/>
    <lineage>
        <taxon>Eukaryota</taxon>
        <taxon>Fungi</taxon>
        <taxon>Dikarya</taxon>
        <taxon>Basidiomycota</taxon>
        <taxon>Agaricomycotina</taxon>
        <taxon>Agaricomycetes</taxon>
        <taxon>Polyporales</taxon>
        <taxon>Laetiporus</taxon>
    </lineage>
</organism>
<gene>
    <name evidence="1" type="ORF">LAESUDRAFT_815137</name>
</gene>
<dbReference type="InterPro" id="IPR032675">
    <property type="entry name" value="LRR_dom_sf"/>
</dbReference>
<dbReference type="RefSeq" id="XP_040760451.1">
    <property type="nucleotide sequence ID" value="XM_040914661.1"/>
</dbReference>
<keyword evidence="2" id="KW-1185">Reference proteome</keyword>
<accession>A0A165CFF1</accession>
<evidence type="ECO:0000313" key="2">
    <source>
        <dbReference type="Proteomes" id="UP000076871"/>
    </source>
</evidence>
<dbReference type="Proteomes" id="UP000076871">
    <property type="component" value="Unassembled WGS sequence"/>
</dbReference>
<dbReference type="AlphaFoldDB" id="A0A165CFF1"/>